<evidence type="ECO:0000256" key="2">
    <source>
        <dbReference type="ARBA" id="ARBA00022723"/>
    </source>
</evidence>
<keyword evidence="1" id="KW-0001">2Fe-2S</keyword>
<reference evidence="7 8" key="1">
    <citation type="submission" date="2024-06" db="EMBL/GenBank/DDBJ databases">
        <title>Sorghum-associated microbial communities from plants grown in Nebraska, USA.</title>
        <authorList>
            <person name="Schachtman D."/>
        </authorList>
    </citation>
    <scope>NUCLEOTIDE SEQUENCE [LARGE SCALE GENOMIC DNA]</scope>
    <source>
        <strain evidence="7 8">3207</strain>
    </source>
</reference>
<keyword evidence="5" id="KW-0411">Iron-sulfur</keyword>
<evidence type="ECO:0000313" key="8">
    <source>
        <dbReference type="Proteomes" id="UP001549321"/>
    </source>
</evidence>
<feature type="domain" description="Rieske" evidence="6">
    <location>
        <begin position="21"/>
        <end position="125"/>
    </location>
</feature>
<proteinExistence type="predicted"/>
<dbReference type="Proteomes" id="UP001549321">
    <property type="component" value="Unassembled WGS sequence"/>
</dbReference>
<gene>
    <name evidence="7" type="ORF">ABIE08_001237</name>
</gene>
<evidence type="ECO:0000256" key="1">
    <source>
        <dbReference type="ARBA" id="ARBA00022714"/>
    </source>
</evidence>
<evidence type="ECO:0000256" key="3">
    <source>
        <dbReference type="ARBA" id="ARBA00023002"/>
    </source>
</evidence>
<sequence>MTAPEYPENRGTAVMRFAAGWYALALGDGLEPGTSAGTQLFDKELVVWRDASGASHVWEDRCPHRGMRLSFGFVRGNHIACLYHGWQYDEAGQCRHIPAHPTLEVPETIKVPTYASVEAAGMIWVRWDGEAAGQPPEDLAAAPVRSLYLDRAPEAVARLLEAGLAGAFETLSPGTFATTLEGADLFLALQPYGAERTALHIARTGGDLPLKDIAVWAEELRASLETLPAAGLAPAAQQAGAAA</sequence>
<keyword evidence="8" id="KW-1185">Reference proteome</keyword>
<dbReference type="Pfam" id="PF00355">
    <property type="entry name" value="Rieske"/>
    <property type="match status" value="1"/>
</dbReference>
<keyword evidence="4" id="KW-0408">Iron</keyword>
<dbReference type="PANTHER" id="PTHR21266">
    <property type="entry name" value="IRON-SULFUR DOMAIN CONTAINING PROTEIN"/>
    <property type="match status" value="1"/>
</dbReference>
<keyword evidence="2" id="KW-0479">Metal-binding</keyword>
<accession>A0ABV2QWC9</accession>
<dbReference type="Gene3D" id="2.102.10.10">
    <property type="entry name" value="Rieske [2Fe-2S] iron-sulphur domain"/>
    <property type="match status" value="1"/>
</dbReference>
<evidence type="ECO:0000313" key="7">
    <source>
        <dbReference type="EMBL" id="MET4633324.1"/>
    </source>
</evidence>
<dbReference type="EMBL" id="JBEPSM010000001">
    <property type="protein sequence ID" value="MET4633324.1"/>
    <property type="molecule type" value="Genomic_DNA"/>
</dbReference>
<dbReference type="PROSITE" id="PS00570">
    <property type="entry name" value="RING_HYDROXYL_ALPHA"/>
    <property type="match status" value="1"/>
</dbReference>
<dbReference type="InterPro" id="IPR015881">
    <property type="entry name" value="ARHD_Rieske_2Fe_2S"/>
</dbReference>
<protein>
    <submittedName>
        <fullName evidence="7">Nitrite reductase/ring-hydroxylating ferredoxin subunit</fullName>
    </submittedName>
</protein>
<evidence type="ECO:0000259" key="6">
    <source>
        <dbReference type="PROSITE" id="PS51296"/>
    </source>
</evidence>
<evidence type="ECO:0000256" key="4">
    <source>
        <dbReference type="ARBA" id="ARBA00023004"/>
    </source>
</evidence>
<dbReference type="InterPro" id="IPR050584">
    <property type="entry name" value="Cholesterol_7-desaturase"/>
</dbReference>
<dbReference type="InterPro" id="IPR036922">
    <property type="entry name" value="Rieske_2Fe-2S_sf"/>
</dbReference>
<evidence type="ECO:0000256" key="5">
    <source>
        <dbReference type="ARBA" id="ARBA00023014"/>
    </source>
</evidence>
<keyword evidence="3" id="KW-0560">Oxidoreductase</keyword>
<dbReference type="PROSITE" id="PS51296">
    <property type="entry name" value="RIESKE"/>
    <property type="match status" value="1"/>
</dbReference>
<dbReference type="CDD" id="cd03469">
    <property type="entry name" value="Rieske_RO_Alpha_N"/>
    <property type="match status" value="1"/>
</dbReference>
<dbReference type="PANTHER" id="PTHR21266:SF60">
    <property type="entry name" value="3-KETOSTEROID-9-ALPHA-MONOOXYGENASE, OXYGENASE COMPONENT"/>
    <property type="match status" value="1"/>
</dbReference>
<dbReference type="InterPro" id="IPR017941">
    <property type="entry name" value="Rieske_2Fe-2S"/>
</dbReference>
<comment type="caution">
    <text evidence="7">The sequence shown here is derived from an EMBL/GenBank/DDBJ whole genome shotgun (WGS) entry which is preliminary data.</text>
</comment>
<dbReference type="SUPFAM" id="SSF50022">
    <property type="entry name" value="ISP domain"/>
    <property type="match status" value="1"/>
</dbReference>
<organism evidence="7 8">
    <name type="scientific">Kaistia defluvii</name>
    <dbReference type="NCBI Taxonomy" id="410841"/>
    <lineage>
        <taxon>Bacteria</taxon>
        <taxon>Pseudomonadati</taxon>
        <taxon>Pseudomonadota</taxon>
        <taxon>Alphaproteobacteria</taxon>
        <taxon>Hyphomicrobiales</taxon>
        <taxon>Kaistiaceae</taxon>
        <taxon>Kaistia</taxon>
    </lineage>
</organism>
<name>A0ABV2QWC9_9HYPH</name>